<organism evidence="2 3">
    <name type="scientific">Frog virus 3</name>
    <name type="common">FV-3</name>
    <dbReference type="NCBI Taxonomy" id="10493"/>
    <lineage>
        <taxon>Viruses</taxon>
        <taxon>Varidnaviria</taxon>
        <taxon>Bamfordvirae</taxon>
        <taxon>Nucleocytoviricota</taxon>
        <taxon>Megaviricetes</taxon>
        <taxon>Pimascovirales</taxon>
        <taxon>Pimascovirales incertae sedis</taxon>
        <taxon>Iridoviridae</taxon>
        <taxon>Alphairidovirinae</taxon>
        <taxon>Ranavirus</taxon>
        <taxon>Ranavirus rana1</taxon>
    </lineage>
</organism>
<dbReference type="Proteomes" id="UP000321209">
    <property type="component" value="Genome"/>
</dbReference>
<organismHost>
    <name type="scientific">Notophthalmus viridescens</name>
    <name type="common">Eastern newt</name>
    <name type="synonym">Triturus viridescens</name>
    <dbReference type="NCBI Taxonomy" id="8316"/>
</organismHost>
<organismHost>
    <name type="scientific">Dryophytes versicolor</name>
    <name type="common">chameleon treefrog</name>
    <dbReference type="NCBI Taxonomy" id="30343"/>
</organismHost>
<evidence type="ECO:0000256" key="1">
    <source>
        <dbReference type="SAM" id="MobiDB-lite"/>
    </source>
</evidence>
<reference evidence="2 3" key="1">
    <citation type="journal article" date="2019" name="J. Virol.">
        <title>Frog virus 3 genomes reveal prevalent recombination between Ranavirus lineages and their origin in Canada.</title>
        <authorList>
            <person name="Vilaca S.T."/>
            <person name="Bienentreu J.F."/>
            <person name="Brunetti C.R."/>
            <person name="Lesbarreres D."/>
            <person name="Murray D.L."/>
            <person name="Kyle C.J."/>
        </authorList>
    </citation>
    <scope>NUCLEOTIDE SEQUENCE [LARGE SCALE GENOMIC DNA]</scope>
    <source>
        <strain evidence="2 3">Z595</strain>
    </source>
</reference>
<protein>
    <submittedName>
        <fullName evidence="2">Surface protein</fullName>
    </submittedName>
</protein>
<gene>
    <name evidence="2" type="ORF">067</name>
</gene>
<proteinExistence type="predicted"/>
<dbReference type="EMBL" id="MK959610">
    <property type="protein sequence ID" value="QDZ44993.1"/>
    <property type="molecule type" value="Genomic_DNA"/>
</dbReference>
<organismHost>
    <name type="scientific">Oophaga pumilio</name>
    <name type="common">strawberry poison frog</name>
    <dbReference type="NCBI Taxonomy" id="51950"/>
</organismHost>
<name>A0A5B8P0W9_FRG3V</name>
<feature type="region of interest" description="Disordered" evidence="1">
    <location>
        <begin position="1"/>
        <end position="23"/>
    </location>
</feature>
<evidence type="ECO:0000313" key="2">
    <source>
        <dbReference type="EMBL" id="QDZ44993.1"/>
    </source>
</evidence>
<organismHost>
    <name type="scientific">Lithobates sylvaticus</name>
    <name type="common">Wood frog</name>
    <name type="synonym">Rana sylvatica</name>
    <dbReference type="NCBI Taxonomy" id="45438"/>
</organismHost>
<accession>A0A5B8P0W9</accession>
<organismHost>
    <name type="scientific">Lithobates pipiens</name>
    <name type="common">Northern leopard frog</name>
    <name type="synonym">Rana pipiens</name>
    <dbReference type="NCBI Taxonomy" id="8404"/>
</organismHost>
<sequence>MRLWSGPVDVDGPPDVLRGSQVPGGPAVHVEVARGYLRPVDRSHGDPVRGLKGLEVCAPSPVFSHNVRSVKFFLYHQRWTPGSPPTRAHGHVSYVAQCATAQCREAVGRTYPGVVKKGLGLHLDGPHGPPHPVLHPPRLRVDPVCPQDVPPLCPGHFTSHVQ</sequence>
<evidence type="ECO:0000313" key="3">
    <source>
        <dbReference type="Proteomes" id="UP000321209"/>
    </source>
</evidence>